<accession>A0A0D2M7C4</accession>
<protein>
    <submittedName>
        <fullName evidence="2">Uncharacterized protein</fullName>
    </submittedName>
</protein>
<evidence type="ECO:0000313" key="2">
    <source>
        <dbReference type="EMBL" id="KIY91385.1"/>
    </source>
</evidence>
<keyword evidence="3" id="KW-1185">Reference proteome</keyword>
<dbReference type="KEGG" id="mng:MNEG_16579"/>
<proteinExistence type="predicted"/>
<gene>
    <name evidence="2" type="ORF">MNEG_16579</name>
</gene>
<reference evidence="2 3" key="1">
    <citation type="journal article" date="2013" name="BMC Genomics">
        <title>Reconstruction of the lipid metabolism for the microalga Monoraphidium neglectum from its genome sequence reveals characteristics suitable for biofuel production.</title>
        <authorList>
            <person name="Bogen C."/>
            <person name="Al-Dilaimi A."/>
            <person name="Albersmeier A."/>
            <person name="Wichmann J."/>
            <person name="Grundmann M."/>
            <person name="Rupp O."/>
            <person name="Lauersen K.J."/>
            <person name="Blifernez-Klassen O."/>
            <person name="Kalinowski J."/>
            <person name="Goesmann A."/>
            <person name="Mussgnug J.H."/>
            <person name="Kruse O."/>
        </authorList>
    </citation>
    <scope>NUCLEOTIDE SEQUENCE [LARGE SCALE GENOMIC DNA]</scope>
    <source>
        <strain evidence="2 3">SAG 48.87</strain>
    </source>
</reference>
<evidence type="ECO:0000256" key="1">
    <source>
        <dbReference type="SAM" id="MobiDB-lite"/>
    </source>
</evidence>
<organism evidence="2 3">
    <name type="scientific">Monoraphidium neglectum</name>
    <dbReference type="NCBI Taxonomy" id="145388"/>
    <lineage>
        <taxon>Eukaryota</taxon>
        <taxon>Viridiplantae</taxon>
        <taxon>Chlorophyta</taxon>
        <taxon>core chlorophytes</taxon>
        <taxon>Chlorophyceae</taxon>
        <taxon>CS clade</taxon>
        <taxon>Sphaeropleales</taxon>
        <taxon>Selenastraceae</taxon>
        <taxon>Monoraphidium</taxon>
    </lineage>
</organism>
<dbReference type="AlphaFoldDB" id="A0A0D2M7C4"/>
<feature type="region of interest" description="Disordered" evidence="1">
    <location>
        <begin position="1"/>
        <end position="22"/>
    </location>
</feature>
<dbReference type="GeneID" id="25734352"/>
<dbReference type="Proteomes" id="UP000054498">
    <property type="component" value="Unassembled WGS sequence"/>
</dbReference>
<name>A0A0D2M7C4_9CHLO</name>
<feature type="non-terminal residue" evidence="2">
    <location>
        <position position="57"/>
    </location>
</feature>
<dbReference type="RefSeq" id="XP_013890405.1">
    <property type="nucleotide sequence ID" value="XM_014034951.1"/>
</dbReference>
<dbReference type="EMBL" id="KK106742">
    <property type="protein sequence ID" value="KIY91385.1"/>
    <property type="molecule type" value="Genomic_DNA"/>
</dbReference>
<sequence>MAPRQRAAPGPTWGSASLSPSLSPSASIMSLSMAMVCGVSGGTDGRLLGTKGSGAAE</sequence>
<evidence type="ECO:0000313" key="3">
    <source>
        <dbReference type="Proteomes" id="UP000054498"/>
    </source>
</evidence>